<accession>A0AAN9RZZ1</accession>
<evidence type="ECO:0000313" key="2">
    <source>
        <dbReference type="Proteomes" id="UP001386955"/>
    </source>
</evidence>
<evidence type="ECO:0000313" key="1">
    <source>
        <dbReference type="EMBL" id="KAK7386618.1"/>
    </source>
</evidence>
<keyword evidence="2" id="KW-1185">Reference proteome</keyword>
<reference evidence="1 2" key="1">
    <citation type="submission" date="2024-01" db="EMBL/GenBank/DDBJ databases">
        <title>The genomes of 5 underutilized Papilionoideae crops provide insights into root nodulation and disease resistanc.</title>
        <authorList>
            <person name="Jiang F."/>
        </authorList>
    </citation>
    <scope>NUCLEOTIDE SEQUENCE [LARGE SCALE GENOMIC DNA]</scope>
    <source>
        <strain evidence="1">DUOXIRENSHENG_FW03</strain>
        <tissue evidence="1">Leaves</tissue>
    </source>
</reference>
<proteinExistence type="predicted"/>
<dbReference type="Proteomes" id="UP001386955">
    <property type="component" value="Unassembled WGS sequence"/>
</dbReference>
<dbReference type="EMBL" id="JAYMYS010000007">
    <property type="protein sequence ID" value="KAK7386618.1"/>
    <property type="molecule type" value="Genomic_DNA"/>
</dbReference>
<sequence length="126" mass="13620">MPLRFRRPRRRDDLTLLVVVVTGSAGVGVGGADHYSADGHCPVLACHGSELFEFPQWFRNAPSRANGVPLPQGASGPSRPLYSNARGPIPMERGFDIIAGPKYPAWVMVAGAKYAAWAIGHRGRVR</sequence>
<name>A0AAN9RZZ1_PSOTE</name>
<comment type="caution">
    <text evidence="1">The sequence shown here is derived from an EMBL/GenBank/DDBJ whole genome shotgun (WGS) entry which is preliminary data.</text>
</comment>
<dbReference type="AlphaFoldDB" id="A0AAN9RZZ1"/>
<protein>
    <submittedName>
        <fullName evidence="1">Uncharacterized protein</fullName>
    </submittedName>
</protein>
<organism evidence="1 2">
    <name type="scientific">Psophocarpus tetragonolobus</name>
    <name type="common">Winged bean</name>
    <name type="synonym">Dolichos tetragonolobus</name>
    <dbReference type="NCBI Taxonomy" id="3891"/>
    <lineage>
        <taxon>Eukaryota</taxon>
        <taxon>Viridiplantae</taxon>
        <taxon>Streptophyta</taxon>
        <taxon>Embryophyta</taxon>
        <taxon>Tracheophyta</taxon>
        <taxon>Spermatophyta</taxon>
        <taxon>Magnoliopsida</taxon>
        <taxon>eudicotyledons</taxon>
        <taxon>Gunneridae</taxon>
        <taxon>Pentapetalae</taxon>
        <taxon>rosids</taxon>
        <taxon>fabids</taxon>
        <taxon>Fabales</taxon>
        <taxon>Fabaceae</taxon>
        <taxon>Papilionoideae</taxon>
        <taxon>50 kb inversion clade</taxon>
        <taxon>NPAAA clade</taxon>
        <taxon>indigoferoid/millettioid clade</taxon>
        <taxon>Phaseoleae</taxon>
        <taxon>Psophocarpus</taxon>
    </lineage>
</organism>
<gene>
    <name evidence="1" type="ORF">VNO78_26952</name>
</gene>